<dbReference type="RefSeq" id="WP_170841795.1">
    <property type="nucleotide sequence ID" value="NZ_FOCF01000001.1"/>
</dbReference>
<gene>
    <name evidence="1" type="ORF">SAMN05192583_0438</name>
</gene>
<dbReference type="STRING" id="1166340.SAMN05192583_0438"/>
<evidence type="ECO:0000313" key="2">
    <source>
        <dbReference type="Proteomes" id="UP000199206"/>
    </source>
</evidence>
<sequence length="69" mass="6947">MAAAGALAATSPLSAAAQPRLLVGLCGAHGGTVEIPMRHKGNDGRDCSGGCHAVCGRKDKQRHGRSVPD</sequence>
<proteinExistence type="predicted"/>
<dbReference type="AlphaFoldDB" id="A0A1H7YWX7"/>
<dbReference type="Proteomes" id="UP000199206">
    <property type="component" value="Unassembled WGS sequence"/>
</dbReference>
<reference evidence="2" key="1">
    <citation type="submission" date="2016-10" db="EMBL/GenBank/DDBJ databases">
        <authorList>
            <person name="Varghese N."/>
            <person name="Submissions S."/>
        </authorList>
    </citation>
    <scope>NUCLEOTIDE SEQUENCE [LARGE SCALE GENOMIC DNA]</scope>
    <source>
        <strain evidence="2">S6-262</strain>
    </source>
</reference>
<name>A0A1H7YWX7_9SPHN</name>
<keyword evidence="2" id="KW-1185">Reference proteome</keyword>
<dbReference type="EMBL" id="FOCF01000001">
    <property type="protein sequence ID" value="SEM50473.1"/>
    <property type="molecule type" value="Genomic_DNA"/>
</dbReference>
<organism evidence="1 2">
    <name type="scientific">Sphingomonas gellani</name>
    <dbReference type="NCBI Taxonomy" id="1166340"/>
    <lineage>
        <taxon>Bacteria</taxon>
        <taxon>Pseudomonadati</taxon>
        <taxon>Pseudomonadota</taxon>
        <taxon>Alphaproteobacteria</taxon>
        <taxon>Sphingomonadales</taxon>
        <taxon>Sphingomonadaceae</taxon>
        <taxon>Sphingomonas</taxon>
    </lineage>
</organism>
<evidence type="ECO:0000313" key="1">
    <source>
        <dbReference type="EMBL" id="SEM50473.1"/>
    </source>
</evidence>
<protein>
    <submittedName>
        <fullName evidence="1">Uncharacterized protein</fullName>
    </submittedName>
</protein>
<accession>A0A1H7YWX7</accession>